<keyword evidence="2" id="KW-1185">Reference proteome</keyword>
<name>A0ABQ1WSB3_9BACT</name>
<sequence length="67" mass="7464">MQMLLVARAARRQGWGTRLVRALAARFTDQPLVMPCLVPEGPGTEFMDACGWPRTELALYEMVCPLA</sequence>
<evidence type="ECO:0008006" key="3">
    <source>
        <dbReference type="Google" id="ProtNLM"/>
    </source>
</evidence>
<accession>A0ABQ1WSB3</accession>
<evidence type="ECO:0000313" key="2">
    <source>
        <dbReference type="Proteomes" id="UP000601361"/>
    </source>
</evidence>
<proteinExistence type="predicted"/>
<dbReference type="Gene3D" id="3.40.630.30">
    <property type="match status" value="1"/>
</dbReference>
<reference evidence="2" key="1">
    <citation type="journal article" date="2019" name="Int. J. Syst. Evol. Microbiol.">
        <title>The Global Catalogue of Microorganisms (GCM) 10K type strain sequencing project: providing services to taxonomists for standard genome sequencing and annotation.</title>
        <authorList>
            <consortium name="The Broad Institute Genomics Platform"/>
            <consortium name="The Broad Institute Genome Sequencing Center for Infectious Disease"/>
            <person name="Wu L."/>
            <person name="Ma J."/>
        </authorList>
    </citation>
    <scope>NUCLEOTIDE SEQUENCE [LARGE SCALE GENOMIC DNA]</scope>
    <source>
        <strain evidence="2">CGMCC 1.12990</strain>
    </source>
</reference>
<comment type="caution">
    <text evidence="1">The sequence shown here is derived from an EMBL/GenBank/DDBJ whole genome shotgun (WGS) entry which is preliminary data.</text>
</comment>
<dbReference type="RefSeq" id="WP_229728680.1">
    <property type="nucleotide sequence ID" value="NZ_BMGS01000004.1"/>
</dbReference>
<evidence type="ECO:0000313" key="1">
    <source>
        <dbReference type="EMBL" id="GGG43663.1"/>
    </source>
</evidence>
<dbReference type="SUPFAM" id="SSF55729">
    <property type="entry name" value="Acyl-CoA N-acyltransferases (Nat)"/>
    <property type="match status" value="1"/>
</dbReference>
<dbReference type="Proteomes" id="UP000601361">
    <property type="component" value="Unassembled WGS sequence"/>
</dbReference>
<protein>
    <recommendedName>
        <fullName evidence="3">N-acetyltransferase domain-containing protein</fullName>
    </recommendedName>
</protein>
<organism evidence="1 2">
    <name type="scientific">Hymenobacter glacieicola</name>
    <dbReference type="NCBI Taxonomy" id="1562124"/>
    <lineage>
        <taxon>Bacteria</taxon>
        <taxon>Pseudomonadati</taxon>
        <taxon>Bacteroidota</taxon>
        <taxon>Cytophagia</taxon>
        <taxon>Cytophagales</taxon>
        <taxon>Hymenobacteraceae</taxon>
        <taxon>Hymenobacter</taxon>
    </lineage>
</organism>
<dbReference type="InterPro" id="IPR016181">
    <property type="entry name" value="Acyl_CoA_acyltransferase"/>
</dbReference>
<dbReference type="EMBL" id="BMGS01000004">
    <property type="protein sequence ID" value="GGG43663.1"/>
    <property type="molecule type" value="Genomic_DNA"/>
</dbReference>
<gene>
    <name evidence="1" type="ORF">GCM10011378_20080</name>
</gene>